<accession>A0ABN6I1Y9</accession>
<evidence type="ECO:0008006" key="4">
    <source>
        <dbReference type="Google" id="ProtNLM"/>
    </source>
</evidence>
<dbReference type="RefSeq" id="WP_221278942.1">
    <property type="nucleotide sequence ID" value="NZ_AP024814.1"/>
</dbReference>
<proteinExistence type="predicted"/>
<keyword evidence="1" id="KW-0812">Transmembrane</keyword>
<sequence>MKIAKFRAFVLWFVVAVALCVAGFLGYKMYLSKKHHKPHTAYEEHSIHTPKENTHLEAHPKQEQGLKEVFIQSLHETQPHMATDQDHPFLYPSLEKKVGIEFLENTPTRKILVKNLDNYKLFCLQEILKTERIDFAMDRKKTGTTLIIYLPNATEQFLEDLKYYQIPYQLD</sequence>
<keyword evidence="1" id="KW-1133">Transmembrane helix</keyword>
<feature type="transmembrane region" description="Helical" evidence="1">
    <location>
        <begin position="6"/>
        <end position="27"/>
    </location>
</feature>
<evidence type="ECO:0000256" key="1">
    <source>
        <dbReference type="SAM" id="Phobius"/>
    </source>
</evidence>
<gene>
    <name evidence="2" type="ORF">NHP190003_08930</name>
</gene>
<name>A0ABN6I1Y9_9HELI</name>
<organism evidence="2 3">
    <name type="scientific">Helicobacter gastrocanis</name>
    <dbReference type="NCBI Taxonomy" id="2849641"/>
    <lineage>
        <taxon>Bacteria</taxon>
        <taxon>Pseudomonadati</taxon>
        <taxon>Campylobacterota</taxon>
        <taxon>Epsilonproteobacteria</taxon>
        <taxon>Campylobacterales</taxon>
        <taxon>Helicobacteraceae</taxon>
        <taxon>Helicobacter</taxon>
    </lineage>
</organism>
<protein>
    <recommendedName>
        <fullName evidence="4">Periplasmic protein</fullName>
    </recommendedName>
</protein>
<evidence type="ECO:0000313" key="3">
    <source>
        <dbReference type="Proteomes" id="UP000826775"/>
    </source>
</evidence>
<keyword evidence="3" id="KW-1185">Reference proteome</keyword>
<reference evidence="2 3" key="1">
    <citation type="submission" date="2021-07" db="EMBL/GenBank/DDBJ databases">
        <title>Novel Helicobacter sp. Isolated from a dog.</title>
        <authorList>
            <person name="Rimbara E."/>
            <person name="Suzuki M."/>
        </authorList>
    </citation>
    <scope>NUCLEOTIDE SEQUENCE [LARGE SCALE GENOMIC DNA]</scope>
    <source>
        <strain evidence="3">NHP19-003</strain>
    </source>
</reference>
<dbReference type="EMBL" id="AP024814">
    <property type="protein sequence ID" value="BCZ17611.1"/>
    <property type="molecule type" value="Genomic_DNA"/>
</dbReference>
<evidence type="ECO:0000313" key="2">
    <source>
        <dbReference type="EMBL" id="BCZ17611.1"/>
    </source>
</evidence>
<dbReference type="Proteomes" id="UP000826775">
    <property type="component" value="Chromosome"/>
</dbReference>
<keyword evidence="1" id="KW-0472">Membrane</keyword>